<dbReference type="EMBL" id="CP129682">
    <property type="protein sequence ID" value="XDS48449.1"/>
    <property type="molecule type" value="Genomic_DNA"/>
</dbReference>
<gene>
    <name evidence="11" type="ORF">QN062_04980</name>
    <name evidence="10" type="ORF">QN216_08995</name>
    <name evidence="9" type="ORF">QN217_01470</name>
</gene>
<evidence type="ECO:0000256" key="4">
    <source>
        <dbReference type="ARBA" id="ARBA00022801"/>
    </source>
</evidence>
<dbReference type="KEGG" id="bfk:QN062_04980"/>
<dbReference type="InterPro" id="IPR036380">
    <property type="entry name" value="Isochorismatase-like_sf"/>
</dbReference>
<dbReference type="GO" id="GO:0046872">
    <property type="term" value="F:metal ion binding"/>
    <property type="evidence" value="ECO:0007669"/>
    <property type="project" value="UniProtKB-KW"/>
</dbReference>
<reference evidence="9" key="1">
    <citation type="submission" date="2023-07" db="EMBL/GenBank/DDBJ databases">
        <title>Bifidobacterium aquikefiriaerophilum sp. nov. and Bifidobacterium eccum sp. nov., isolated from water kefir.</title>
        <authorList>
            <person name="Breselge S."/>
            <person name="Bellassi P."/>
            <person name="Barcenilla C."/>
            <person name="Alvarez-Ordonez A."/>
            <person name="Morelli L."/>
            <person name="Cotter P.D."/>
        </authorList>
    </citation>
    <scope>NUCLEOTIDE SEQUENCE</scope>
    <source>
        <strain evidence="11">WK012_4_13</strain>
        <strain evidence="10">WK013_4_14</strain>
        <strain evidence="9">WK048_4_13</strain>
    </source>
</reference>
<dbReference type="EMBL" id="CP129683">
    <property type="protein sequence ID" value="XDS49776.1"/>
    <property type="molecule type" value="Genomic_DNA"/>
</dbReference>
<dbReference type="RefSeq" id="WP_369340749.1">
    <property type="nucleotide sequence ID" value="NZ_CP129675.1"/>
</dbReference>
<evidence type="ECO:0000256" key="5">
    <source>
        <dbReference type="ARBA" id="ARBA00037900"/>
    </source>
</evidence>
<evidence type="ECO:0000256" key="6">
    <source>
        <dbReference type="ARBA" id="ARBA00039017"/>
    </source>
</evidence>
<dbReference type="GO" id="GO:0019363">
    <property type="term" value="P:pyridine nucleotide biosynthetic process"/>
    <property type="evidence" value="ECO:0007669"/>
    <property type="project" value="UniProtKB-KW"/>
</dbReference>
<dbReference type="SUPFAM" id="SSF52499">
    <property type="entry name" value="Isochorismatase-like hydrolases"/>
    <property type="match status" value="1"/>
</dbReference>
<proteinExistence type="inferred from homology"/>
<dbReference type="GO" id="GO:0008936">
    <property type="term" value="F:nicotinamidase activity"/>
    <property type="evidence" value="ECO:0007669"/>
    <property type="project" value="UniProtKB-EC"/>
</dbReference>
<evidence type="ECO:0000259" key="8">
    <source>
        <dbReference type="Pfam" id="PF00857"/>
    </source>
</evidence>
<comment type="similarity">
    <text evidence="1">Belongs to the isochorismatase family.</text>
</comment>
<evidence type="ECO:0000256" key="7">
    <source>
        <dbReference type="ARBA" id="ARBA00043224"/>
    </source>
</evidence>
<dbReference type="Gene3D" id="3.40.50.850">
    <property type="entry name" value="Isochorismatase-like"/>
    <property type="match status" value="1"/>
</dbReference>
<organism evidence="9">
    <name type="scientific">Bifidobacterium fermentum</name>
    <dbReference type="NCBI Taxonomy" id="3059035"/>
    <lineage>
        <taxon>Bacteria</taxon>
        <taxon>Bacillati</taxon>
        <taxon>Actinomycetota</taxon>
        <taxon>Actinomycetes</taxon>
        <taxon>Bifidobacteriales</taxon>
        <taxon>Bifidobacteriaceae</taxon>
        <taxon>Bifidobacterium</taxon>
    </lineage>
</organism>
<evidence type="ECO:0000256" key="2">
    <source>
        <dbReference type="ARBA" id="ARBA00022642"/>
    </source>
</evidence>
<evidence type="ECO:0000313" key="10">
    <source>
        <dbReference type="EMBL" id="XDS48449.1"/>
    </source>
</evidence>
<keyword evidence="2" id="KW-0662">Pyridine nucleotide biosynthesis</keyword>
<dbReference type="AlphaFoldDB" id="A0AB39UCL1"/>
<evidence type="ECO:0000313" key="9">
    <source>
        <dbReference type="EMBL" id="XDS46844.1"/>
    </source>
</evidence>
<dbReference type="EMBL" id="CP129675">
    <property type="protein sequence ID" value="XDS46844.1"/>
    <property type="molecule type" value="Genomic_DNA"/>
</dbReference>
<evidence type="ECO:0000256" key="1">
    <source>
        <dbReference type="ARBA" id="ARBA00006336"/>
    </source>
</evidence>
<protein>
    <recommendedName>
        <fullName evidence="6">nicotinamidase</fullName>
        <ecNumber evidence="6">3.5.1.19</ecNumber>
    </recommendedName>
    <alternativeName>
        <fullName evidence="7">Nicotinamide deamidase</fullName>
    </alternativeName>
</protein>
<evidence type="ECO:0000256" key="3">
    <source>
        <dbReference type="ARBA" id="ARBA00022723"/>
    </source>
</evidence>
<name>A0AB39UCL1_9BIFI</name>
<dbReference type="Pfam" id="PF00857">
    <property type="entry name" value="Isochorismatase"/>
    <property type="match status" value="1"/>
</dbReference>
<keyword evidence="4" id="KW-0378">Hydrolase</keyword>
<keyword evidence="3" id="KW-0479">Metal-binding</keyword>
<comment type="pathway">
    <text evidence="5">Cofactor biosynthesis; nicotinate biosynthesis; nicotinate from nicotinamide: step 1/1.</text>
</comment>
<dbReference type="PANTHER" id="PTHR11080:SF2">
    <property type="entry name" value="LD05707P"/>
    <property type="match status" value="1"/>
</dbReference>
<accession>A0AB39UCL1</accession>
<dbReference type="InterPro" id="IPR000868">
    <property type="entry name" value="Isochorismatase-like_dom"/>
</dbReference>
<evidence type="ECO:0000313" key="11">
    <source>
        <dbReference type="EMBL" id="XDS49776.1"/>
    </source>
</evidence>
<dbReference type="PANTHER" id="PTHR11080">
    <property type="entry name" value="PYRAZINAMIDASE/NICOTINAMIDASE"/>
    <property type="match status" value="1"/>
</dbReference>
<sequence>MTVEEPFGALLHHEQHQGAQGHRALIVVDVQPTFCEGGELGVEGGNAVAQSIHDFVSAHRDDYCYIATTQDWHIEPGSHFSDTPDFVDTWPRHGVAGTTNANLHPLIAALGIEHHFKKGQYEAAYSGFQGIEDLGGPQIPSREEFAQQSKAGHTLNGELDRRGVTDVDVVGIAESHCVKETALDAQKYGLRVRVFTDLTVPVSQELGEQARKEMNNAGIILQPSH</sequence>
<dbReference type="EC" id="3.5.1.19" evidence="6"/>
<feature type="domain" description="Isochorismatase-like" evidence="8">
    <location>
        <begin position="24"/>
        <end position="219"/>
    </location>
</feature>
<dbReference type="InterPro" id="IPR052347">
    <property type="entry name" value="Isochorismatase_Nicotinamidase"/>
</dbReference>